<protein>
    <submittedName>
        <fullName evidence="1">DUF4258 domain-containing protein</fullName>
    </submittedName>
</protein>
<evidence type="ECO:0000313" key="1">
    <source>
        <dbReference type="EMBL" id="MRU17072.1"/>
    </source>
</evidence>
<sequence length="93" mass="10137">MQRTAHSDIRMNQRGITGEMIELVMEYGESDGDKTVLTAKDCRLTIAALKQLQKKLEHASKKGGLTVVSCGDTVITTYRADSFSSTAAKKSRG</sequence>
<accession>A0A844CR82</accession>
<reference evidence="1 2" key="1">
    <citation type="submission" date="2019-05" db="EMBL/GenBank/DDBJ databases">
        <title>Roseovarius bejariae sp. nov., a moderately halophylic bacterium isolated from a saline soil in Rambla Salada (Murcia).</title>
        <authorList>
            <person name="Castro D.J."/>
            <person name="Gomez-Altuve A."/>
            <person name="Reina J.C."/>
            <person name="Rodriguez M."/>
            <person name="Sampedro I."/>
            <person name="Llamas I."/>
            <person name="Martinez-Checa F."/>
        </authorList>
    </citation>
    <scope>NUCLEOTIDE SEQUENCE [LARGE SCALE GENOMIC DNA]</scope>
    <source>
        <strain evidence="1 2">A21</strain>
    </source>
</reference>
<dbReference type="Proteomes" id="UP000564704">
    <property type="component" value="Unassembled WGS sequence"/>
</dbReference>
<dbReference type="OrthoDB" id="5540949at2"/>
<name>A0A844CR82_9RHOB</name>
<organism evidence="1 2">
    <name type="scientific">Roseovarius bejariae</name>
    <dbReference type="NCBI Taxonomy" id="2576383"/>
    <lineage>
        <taxon>Bacteria</taxon>
        <taxon>Pseudomonadati</taxon>
        <taxon>Pseudomonadota</taxon>
        <taxon>Alphaproteobacteria</taxon>
        <taxon>Rhodobacterales</taxon>
        <taxon>Roseobacteraceae</taxon>
        <taxon>Roseovarius</taxon>
    </lineage>
</organism>
<evidence type="ECO:0000313" key="2">
    <source>
        <dbReference type="Proteomes" id="UP000564704"/>
    </source>
</evidence>
<keyword evidence="2" id="KW-1185">Reference proteome</keyword>
<comment type="caution">
    <text evidence="1">The sequence shown here is derived from an EMBL/GenBank/DDBJ whole genome shotgun (WGS) entry which is preliminary data.</text>
</comment>
<proteinExistence type="predicted"/>
<gene>
    <name evidence="1" type="ORF">FDP25_16650</name>
</gene>
<dbReference type="AlphaFoldDB" id="A0A844CR82"/>
<dbReference type="EMBL" id="SZWE01000002">
    <property type="protein sequence ID" value="MRU17072.1"/>
    <property type="molecule type" value="Genomic_DNA"/>
</dbReference>